<proteinExistence type="predicted"/>
<dbReference type="Pfam" id="PF02348">
    <property type="entry name" value="CTP_transf_3"/>
    <property type="match status" value="1"/>
</dbReference>
<dbReference type="Gene3D" id="3.90.550.10">
    <property type="entry name" value="Spore Coat Polysaccharide Biosynthesis Protein SpsA, Chain A"/>
    <property type="match status" value="1"/>
</dbReference>
<evidence type="ECO:0000313" key="1">
    <source>
        <dbReference type="EMBL" id="USQ76597.1"/>
    </source>
</evidence>
<dbReference type="EMBL" id="CP099490">
    <property type="protein sequence ID" value="USQ76597.1"/>
    <property type="molecule type" value="Genomic_DNA"/>
</dbReference>
<dbReference type="InterPro" id="IPR003329">
    <property type="entry name" value="Cytidylyl_trans"/>
</dbReference>
<name>A0ABY4YIK1_9MICO</name>
<dbReference type="CDD" id="cd02513">
    <property type="entry name" value="CMP-NeuAc_Synthase"/>
    <property type="match status" value="1"/>
</dbReference>
<reference evidence="1" key="1">
    <citation type="submission" date="2022-06" db="EMBL/GenBank/DDBJ databases">
        <title>Ornithinimicrobium JY.X270.</title>
        <authorList>
            <person name="Huang Y."/>
        </authorList>
    </citation>
    <scope>NUCLEOTIDE SEQUENCE</scope>
    <source>
        <strain evidence="1">JY.X270</strain>
    </source>
</reference>
<keyword evidence="2" id="KW-1185">Reference proteome</keyword>
<evidence type="ECO:0000313" key="2">
    <source>
        <dbReference type="Proteomes" id="UP001056535"/>
    </source>
</evidence>
<dbReference type="InterPro" id="IPR050793">
    <property type="entry name" value="CMP-NeuNAc_synthase"/>
</dbReference>
<dbReference type="PANTHER" id="PTHR21485:SF3">
    <property type="entry name" value="N-ACYLNEURAMINATE CYTIDYLYLTRANSFERASE"/>
    <property type="match status" value="1"/>
</dbReference>
<dbReference type="SUPFAM" id="SSF53448">
    <property type="entry name" value="Nucleotide-diphospho-sugar transferases"/>
    <property type="match status" value="1"/>
</dbReference>
<organism evidence="1 2">
    <name type="scientific">Ornithinimicrobium cryptoxanthini</name>
    <dbReference type="NCBI Taxonomy" id="2934161"/>
    <lineage>
        <taxon>Bacteria</taxon>
        <taxon>Bacillati</taxon>
        <taxon>Actinomycetota</taxon>
        <taxon>Actinomycetes</taxon>
        <taxon>Micrococcales</taxon>
        <taxon>Ornithinimicrobiaceae</taxon>
        <taxon>Ornithinimicrobium</taxon>
    </lineage>
</organism>
<sequence length="230" mass="25845">MTTLCLIPARGGSKGIPGKNLREVAGKPLIVWTIEQALEAESNLDVVVSTDSEEIAEIARQQGADVPFLRPCEFATDTATSESVVEHAIAFRTEQGRRPDQVMLLQATSPVRMRGTLDRAMVEFTDKGVDTLVGVVPRTPFYWEDGPEPRAQYDVMARPRRQDLTRSTYRYFENGSLYVTRTEIYETQHNRIGGRVALFILDEAEGIDIDTLHDLAVAEERLRELKESFS</sequence>
<dbReference type="PANTHER" id="PTHR21485">
    <property type="entry name" value="HAD SUPERFAMILY MEMBERS CMAS AND KDSC"/>
    <property type="match status" value="1"/>
</dbReference>
<accession>A0ABY4YIK1</accession>
<dbReference type="Proteomes" id="UP001056535">
    <property type="component" value="Chromosome"/>
</dbReference>
<keyword evidence="1" id="KW-0548">Nucleotidyltransferase</keyword>
<gene>
    <name evidence="1" type="ORF">NF557_01305</name>
</gene>
<dbReference type="RefSeq" id="WP_252621301.1">
    <property type="nucleotide sequence ID" value="NZ_CP099490.1"/>
</dbReference>
<protein>
    <submittedName>
        <fullName evidence="1">Acylneuraminate cytidylyltransferase family protein</fullName>
    </submittedName>
</protein>
<dbReference type="GO" id="GO:0016779">
    <property type="term" value="F:nucleotidyltransferase activity"/>
    <property type="evidence" value="ECO:0007669"/>
    <property type="project" value="UniProtKB-KW"/>
</dbReference>
<keyword evidence="1" id="KW-0808">Transferase</keyword>
<dbReference type="InterPro" id="IPR029044">
    <property type="entry name" value="Nucleotide-diphossugar_trans"/>
</dbReference>